<evidence type="ECO:0000313" key="4">
    <source>
        <dbReference type="EMBL" id="OJT08360.1"/>
    </source>
</evidence>
<feature type="region of interest" description="Disordered" evidence="1">
    <location>
        <begin position="472"/>
        <end position="508"/>
    </location>
</feature>
<name>A0A1M2VLC0_TRAPU</name>
<reference evidence="4 5" key="1">
    <citation type="submission" date="2016-10" db="EMBL/GenBank/DDBJ databases">
        <title>Genome sequence of the basidiomycete white-rot fungus Trametes pubescens.</title>
        <authorList>
            <person name="Makela M.R."/>
            <person name="Granchi Z."/>
            <person name="Peng M."/>
            <person name="De Vries R.P."/>
            <person name="Grigoriev I."/>
            <person name="Riley R."/>
            <person name="Hilden K."/>
        </authorList>
    </citation>
    <scope>NUCLEOTIDE SEQUENCE [LARGE SCALE GENOMIC DNA]</scope>
    <source>
        <strain evidence="4 5">FBCC735</strain>
    </source>
</reference>
<evidence type="ECO:0000313" key="2">
    <source>
        <dbReference type="EMBL" id="OJT03938.1"/>
    </source>
</evidence>
<dbReference type="OMA" id="RIRCIGN"/>
<dbReference type="SUPFAM" id="SSF52047">
    <property type="entry name" value="RNI-like"/>
    <property type="match status" value="1"/>
</dbReference>
<dbReference type="Gene3D" id="3.80.10.10">
    <property type="entry name" value="Ribonuclease Inhibitor"/>
    <property type="match status" value="1"/>
</dbReference>
<dbReference type="EMBL" id="MNAD01001575">
    <property type="protein sequence ID" value="OJT03938.1"/>
    <property type="molecule type" value="Genomic_DNA"/>
</dbReference>
<dbReference type="AlphaFoldDB" id="A0A1M2VLC0"/>
<dbReference type="STRING" id="154538.A0A1M2VLC0"/>
<dbReference type="InterPro" id="IPR032675">
    <property type="entry name" value="LRR_dom_sf"/>
</dbReference>
<comment type="caution">
    <text evidence="4">The sequence shown here is derived from an EMBL/GenBank/DDBJ whole genome shotgun (WGS) entry which is preliminary data.</text>
</comment>
<protein>
    <recommendedName>
        <fullName evidence="6">F-box domain-containing protein</fullName>
    </recommendedName>
</protein>
<feature type="compositionally biased region" description="Basic and acidic residues" evidence="1">
    <location>
        <begin position="491"/>
        <end position="505"/>
    </location>
</feature>
<keyword evidence="5" id="KW-1185">Reference proteome</keyword>
<sequence>MDPKAELAYSLPRSFLSKEIITLVCDHVAEDEDSGTLASLARTSRAFRDPALDALWRRIPGAIALLRLLPPDLWEVQRQPIFGTGGGFYVMTFRRPVRPDDFARLQVFAKRVKEVQTKQPHNRVTSALIHPVAWVELGQAIEGPLLPNLTSLRHMEVSAKRPFDNYIWPVDFLAGPKLEYVALAMRASLTDPEPAARIFSTLSSRAPDVKKIDISIVQISKMAYLPCLGVEIGGLRSLTTFKAPSLELLPEAVEHLASLPNLRSVAIMTSPAKIIGNSAFPYTGERIGRFPALVKVRIYTNCLIWCTALMKTISSPFLKELLIENRSCSSKAPVLEALFAAVSQLPCAATLHILTIFSGDDHACLHPGPTIVSATAMLPFAALTALAFVRINGWCEVLLDDTVLSTLARAWPALQSLDMHFPQSHPELQFPLPVSRPLVTIKGLAIFARACPLLERLCLPFDAWVVPELDPAPDGRHRQRPTEIPSCDSALQHRDVGDSDPRPYESDLVPFTILPGGE</sequence>
<gene>
    <name evidence="3" type="ORF">TRAPUB_4339</name>
    <name evidence="2" type="ORF">TRAPUB_5391</name>
    <name evidence="4" type="ORF">TRAPUB_745</name>
</gene>
<organism evidence="4 5">
    <name type="scientific">Trametes pubescens</name>
    <name type="common">White-rot fungus</name>
    <dbReference type="NCBI Taxonomy" id="154538"/>
    <lineage>
        <taxon>Eukaryota</taxon>
        <taxon>Fungi</taxon>
        <taxon>Dikarya</taxon>
        <taxon>Basidiomycota</taxon>
        <taxon>Agaricomycotina</taxon>
        <taxon>Agaricomycetes</taxon>
        <taxon>Polyporales</taxon>
        <taxon>Polyporaceae</taxon>
        <taxon>Trametes</taxon>
    </lineage>
</organism>
<evidence type="ECO:0000313" key="3">
    <source>
        <dbReference type="EMBL" id="OJT04912.1"/>
    </source>
</evidence>
<dbReference type="EMBL" id="MNAD01001049">
    <property type="protein sequence ID" value="OJT08360.1"/>
    <property type="molecule type" value="Genomic_DNA"/>
</dbReference>
<proteinExistence type="predicted"/>
<dbReference type="OrthoDB" id="2754214at2759"/>
<dbReference type="EMBL" id="MNAD01001504">
    <property type="protein sequence ID" value="OJT04912.1"/>
    <property type="molecule type" value="Genomic_DNA"/>
</dbReference>
<evidence type="ECO:0000256" key="1">
    <source>
        <dbReference type="SAM" id="MobiDB-lite"/>
    </source>
</evidence>
<evidence type="ECO:0008006" key="6">
    <source>
        <dbReference type="Google" id="ProtNLM"/>
    </source>
</evidence>
<evidence type="ECO:0000313" key="5">
    <source>
        <dbReference type="Proteomes" id="UP000184267"/>
    </source>
</evidence>
<dbReference type="Proteomes" id="UP000184267">
    <property type="component" value="Unassembled WGS sequence"/>
</dbReference>
<accession>A0A1M2VLC0</accession>